<dbReference type="PRINTS" id="PR00313">
    <property type="entry name" value="CABNDNGRPT"/>
</dbReference>
<dbReference type="Pfam" id="PF00353">
    <property type="entry name" value="HemolysinCabind"/>
    <property type="match status" value="1"/>
</dbReference>
<dbReference type="Gene3D" id="2.150.10.10">
    <property type="entry name" value="Serralysin-like metalloprotease, C-terminal"/>
    <property type="match status" value="1"/>
</dbReference>
<gene>
    <name evidence="1" type="ORF">Q4481_06720</name>
</gene>
<dbReference type="InterPro" id="IPR011049">
    <property type="entry name" value="Serralysin-like_metalloprot_C"/>
</dbReference>
<keyword evidence="2" id="KW-1185">Reference proteome</keyword>
<name>A0ABT8YIW9_9HYPH</name>
<dbReference type="PROSITE" id="PS00330">
    <property type="entry name" value="HEMOLYSIN_CALCIUM"/>
    <property type="match status" value="1"/>
</dbReference>
<evidence type="ECO:0000313" key="1">
    <source>
        <dbReference type="EMBL" id="MDO6963643.1"/>
    </source>
</evidence>
<sequence length="360" mass="38716">MVYMPTSNETGTGIRKTLADNEDVFIARNILVASTDNYGIFGGGSYNFINIQGTLAAALVALRVGGEPFLSSRNHLIVGRDGYIGSLGNSAAVEMSSYDSRIENRGEISGRNFGITVNGTNDNSQTVILNKGVISGPEIAVYRVGDEDFLLRNHGEIIAREESSAFYSLSMSNDTIKNAGEITGCIYLGEGNDVYDGRYGELFGKLNGGNGNDRLMTGAGDDQISGDLGNDTIMGGAGEDEFYFVTSLDPRRNVDRILDFNPTDDQFELGARVFEGLALGRLATGAFTANKQGLALDADDRIIYETDTGRLLFDADGKGGEGARLFAIVSKDLVLTNRDFEIFPQTVDFAKSAPEDAGWF</sequence>
<dbReference type="InterPro" id="IPR018511">
    <property type="entry name" value="Hemolysin-typ_Ca-bd_CS"/>
</dbReference>
<proteinExistence type="predicted"/>
<dbReference type="InterPro" id="IPR001343">
    <property type="entry name" value="Hemolysn_Ca-bd"/>
</dbReference>
<comment type="caution">
    <text evidence="1">The sequence shown here is derived from an EMBL/GenBank/DDBJ whole genome shotgun (WGS) entry which is preliminary data.</text>
</comment>
<protein>
    <submittedName>
        <fullName evidence="1">Calcium-binding protein</fullName>
    </submittedName>
</protein>
<reference evidence="1" key="2">
    <citation type="submission" date="2023-07" db="EMBL/GenBank/DDBJ databases">
        <authorList>
            <person name="Shen H."/>
        </authorList>
    </citation>
    <scope>NUCLEOTIDE SEQUENCE</scope>
    <source>
        <strain evidence="1">TNR-22</strain>
    </source>
</reference>
<evidence type="ECO:0000313" key="2">
    <source>
        <dbReference type="Proteomes" id="UP001174932"/>
    </source>
</evidence>
<reference evidence="1" key="1">
    <citation type="journal article" date="2015" name="Int. J. Syst. Evol. Microbiol.">
        <title>Rhizobium alvei sp. nov., isolated from a freshwater river.</title>
        <authorList>
            <person name="Sheu S.Y."/>
            <person name="Huang H.W."/>
            <person name="Young C.C."/>
            <person name="Chen W.M."/>
        </authorList>
    </citation>
    <scope>NUCLEOTIDE SEQUENCE</scope>
    <source>
        <strain evidence="1">TNR-22</strain>
    </source>
</reference>
<dbReference type="RefSeq" id="WP_304375559.1">
    <property type="nucleotide sequence ID" value="NZ_JAUOZU010000006.1"/>
</dbReference>
<accession>A0ABT8YIW9</accession>
<dbReference type="EMBL" id="JAUOZU010000006">
    <property type="protein sequence ID" value="MDO6963643.1"/>
    <property type="molecule type" value="Genomic_DNA"/>
</dbReference>
<organism evidence="1 2">
    <name type="scientific">Rhizobium alvei</name>
    <dbReference type="NCBI Taxonomy" id="1132659"/>
    <lineage>
        <taxon>Bacteria</taxon>
        <taxon>Pseudomonadati</taxon>
        <taxon>Pseudomonadota</taxon>
        <taxon>Alphaproteobacteria</taxon>
        <taxon>Hyphomicrobiales</taxon>
        <taxon>Rhizobiaceae</taxon>
        <taxon>Rhizobium/Agrobacterium group</taxon>
        <taxon>Rhizobium</taxon>
    </lineage>
</organism>
<dbReference type="SUPFAM" id="SSF51120">
    <property type="entry name" value="beta-Roll"/>
    <property type="match status" value="1"/>
</dbReference>
<dbReference type="Proteomes" id="UP001174932">
    <property type="component" value="Unassembled WGS sequence"/>
</dbReference>